<evidence type="ECO:0000256" key="1">
    <source>
        <dbReference type="SAM" id="MobiDB-lite"/>
    </source>
</evidence>
<gene>
    <name evidence="2" type="ORF">PIB30_079035</name>
</gene>
<sequence>MATLEYFTWWLDACRHRHLSRADALDDPRLNDLPDDIPQTTSQPRDALPPGLAARGGQDEPVQPEPEQPVPEPTSAQHDLAQPEQLDDDFVTGAEDDFAARFGDPEYAPSRQVDPDVGFLATVSGSQIKGIASRYQGIRDARITQQVAPIRPPSTVDSPRPELDSLGDSPFRWVCGGFLESPRTLVRHAALMGVSAYAAGFWEFLDESSA</sequence>
<organism evidence="2 3">
    <name type="scientific">Stylosanthes scabra</name>
    <dbReference type="NCBI Taxonomy" id="79078"/>
    <lineage>
        <taxon>Eukaryota</taxon>
        <taxon>Viridiplantae</taxon>
        <taxon>Streptophyta</taxon>
        <taxon>Embryophyta</taxon>
        <taxon>Tracheophyta</taxon>
        <taxon>Spermatophyta</taxon>
        <taxon>Magnoliopsida</taxon>
        <taxon>eudicotyledons</taxon>
        <taxon>Gunneridae</taxon>
        <taxon>Pentapetalae</taxon>
        <taxon>rosids</taxon>
        <taxon>fabids</taxon>
        <taxon>Fabales</taxon>
        <taxon>Fabaceae</taxon>
        <taxon>Papilionoideae</taxon>
        <taxon>50 kb inversion clade</taxon>
        <taxon>dalbergioids sensu lato</taxon>
        <taxon>Dalbergieae</taxon>
        <taxon>Pterocarpus clade</taxon>
        <taxon>Stylosanthes</taxon>
    </lineage>
</organism>
<protein>
    <submittedName>
        <fullName evidence="2">Uncharacterized protein</fullName>
    </submittedName>
</protein>
<dbReference type="EMBL" id="JASCZI010242764">
    <property type="protein sequence ID" value="MED6212009.1"/>
    <property type="molecule type" value="Genomic_DNA"/>
</dbReference>
<feature type="compositionally biased region" description="Pro residues" evidence="1">
    <location>
        <begin position="63"/>
        <end position="72"/>
    </location>
</feature>
<proteinExistence type="predicted"/>
<dbReference type="Proteomes" id="UP001341840">
    <property type="component" value="Unassembled WGS sequence"/>
</dbReference>
<reference evidence="2 3" key="1">
    <citation type="journal article" date="2023" name="Plants (Basel)">
        <title>Bridging the Gap: Combining Genomics and Transcriptomics Approaches to Understand Stylosanthes scabra, an Orphan Legume from the Brazilian Caatinga.</title>
        <authorList>
            <person name="Ferreira-Neto J.R.C."/>
            <person name="da Silva M.D."/>
            <person name="Binneck E."/>
            <person name="de Melo N.F."/>
            <person name="da Silva R.H."/>
            <person name="de Melo A.L.T.M."/>
            <person name="Pandolfi V."/>
            <person name="Bustamante F.O."/>
            <person name="Brasileiro-Vidal A.C."/>
            <person name="Benko-Iseppon A.M."/>
        </authorList>
    </citation>
    <scope>NUCLEOTIDE SEQUENCE [LARGE SCALE GENOMIC DNA]</scope>
    <source>
        <tissue evidence="2">Leaves</tissue>
    </source>
</reference>
<keyword evidence="3" id="KW-1185">Reference proteome</keyword>
<name>A0ABU6YRT8_9FABA</name>
<comment type="caution">
    <text evidence="2">The sequence shown here is derived from an EMBL/GenBank/DDBJ whole genome shotgun (WGS) entry which is preliminary data.</text>
</comment>
<evidence type="ECO:0000313" key="2">
    <source>
        <dbReference type="EMBL" id="MED6212009.1"/>
    </source>
</evidence>
<evidence type="ECO:0000313" key="3">
    <source>
        <dbReference type="Proteomes" id="UP001341840"/>
    </source>
</evidence>
<feature type="region of interest" description="Disordered" evidence="1">
    <location>
        <begin position="26"/>
        <end position="80"/>
    </location>
</feature>
<accession>A0ABU6YRT8</accession>